<accession>A0A8C2WQ18</accession>
<keyword evidence="3" id="KW-1185">Reference proteome</keyword>
<feature type="transmembrane region" description="Helical" evidence="1">
    <location>
        <begin position="44"/>
        <end position="67"/>
    </location>
</feature>
<feature type="transmembrane region" description="Helical" evidence="1">
    <location>
        <begin position="79"/>
        <end position="97"/>
    </location>
</feature>
<evidence type="ECO:0000256" key="1">
    <source>
        <dbReference type="SAM" id="Phobius"/>
    </source>
</evidence>
<reference evidence="2" key="1">
    <citation type="submission" date="2025-08" db="UniProtKB">
        <authorList>
            <consortium name="Ensembl"/>
        </authorList>
    </citation>
    <scope>IDENTIFICATION</scope>
</reference>
<keyword evidence="1" id="KW-0812">Transmembrane</keyword>
<dbReference type="Ensembl" id="ENSCLMT00005008153.1">
    <property type="protein sequence ID" value="ENSCLMP00005007639.1"/>
    <property type="gene ID" value="ENSCLMG00005004138.1"/>
</dbReference>
<keyword evidence="1" id="KW-0472">Membrane</keyword>
<sequence length="129" mass="15056">MSFLHSLTNGKRIWLGKIYFDLANVSTVQMLAVNPLNQLKNQPCLCVCMCRSLIVFITSFLLSHLYVCGKKTFHLHRCVFVSILGMLNYALCLLHYFPKCQRAYKQNELIDGRQRNTFMNAFLRETERT</sequence>
<organism evidence="2 3">
    <name type="scientific">Cyclopterus lumpus</name>
    <name type="common">Lumpsucker</name>
    <dbReference type="NCBI Taxonomy" id="8103"/>
    <lineage>
        <taxon>Eukaryota</taxon>
        <taxon>Metazoa</taxon>
        <taxon>Chordata</taxon>
        <taxon>Craniata</taxon>
        <taxon>Vertebrata</taxon>
        <taxon>Euteleostomi</taxon>
        <taxon>Actinopterygii</taxon>
        <taxon>Neopterygii</taxon>
        <taxon>Teleostei</taxon>
        <taxon>Neoteleostei</taxon>
        <taxon>Acanthomorphata</taxon>
        <taxon>Eupercaria</taxon>
        <taxon>Perciformes</taxon>
        <taxon>Cottioidei</taxon>
        <taxon>Cottales</taxon>
        <taxon>Cyclopteridae</taxon>
        <taxon>Cyclopterus</taxon>
    </lineage>
</organism>
<keyword evidence="1" id="KW-1133">Transmembrane helix</keyword>
<evidence type="ECO:0000313" key="2">
    <source>
        <dbReference type="Ensembl" id="ENSCLMP00005007639.1"/>
    </source>
</evidence>
<evidence type="ECO:0000313" key="3">
    <source>
        <dbReference type="Proteomes" id="UP000694565"/>
    </source>
</evidence>
<name>A0A8C2WQ18_CYCLU</name>
<dbReference type="AlphaFoldDB" id="A0A8C2WQ18"/>
<reference evidence="2" key="2">
    <citation type="submission" date="2025-09" db="UniProtKB">
        <authorList>
            <consortium name="Ensembl"/>
        </authorList>
    </citation>
    <scope>IDENTIFICATION</scope>
</reference>
<dbReference type="Proteomes" id="UP000694565">
    <property type="component" value="Unplaced"/>
</dbReference>
<proteinExistence type="predicted"/>
<protein>
    <submittedName>
        <fullName evidence="2">Uncharacterized protein</fullName>
    </submittedName>
</protein>